<dbReference type="PANTHER" id="PTHR41307">
    <property type="entry name" value="MEMBRANE PROTEIN-RELATED"/>
    <property type="match status" value="1"/>
</dbReference>
<evidence type="ECO:0000313" key="4">
    <source>
        <dbReference type="Proteomes" id="UP000030528"/>
    </source>
</evidence>
<protein>
    <recommendedName>
        <fullName evidence="2">HAAS transmembrane region domain-containing protein</fullName>
    </recommendedName>
</protein>
<dbReference type="RefSeq" id="WP_026800118.1">
    <property type="nucleotide sequence ID" value="NZ_AULI01000007.1"/>
</dbReference>
<dbReference type="EMBL" id="AVPE01000005">
    <property type="protein sequence ID" value="KGX92814.1"/>
    <property type="molecule type" value="Genomic_DNA"/>
</dbReference>
<proteinExistence type="predicted"/>
<feature type="transmembrane region" description="Helical" evidence="1">
    <location>
        <begin position="80"/>
        <end position="98"/>
    </location>
</feature>
<organism evidence="3 4">
    <name type="scientific">Pontibacillus halophilus JSM 076056 = DSM 19796</name>
    <dbReference type="NCBI Taxonomy" id="1385510"/>
    <lineage>
        <taxon>Bacteria</taxon>
        <taxon>Bacillati</taxon>
        <taxon>Bacillota</taxon>
        <taxon>Bacilli</taxon>
        <taxon>Bacillales</taxon>
        <taxon>Bacillaceae</taxon>
        <taxon>Pontibacillus</taxon>
    </lineage>
</organism>
<feature type="transmembrane region" description="Helical" evidence="1">
    <location>
        <begin position="200"/>
        <end position="219"/>
    </location>
</feature>
<dbReference type="Gene3D" id="1.10.1900.10">
    <property type="entry name" value="c-terminal domain of poly(a) binding protein"/>
    <property type="match status" value="1"/>
</dbReference>
<reference evidence="3 4" key="1">
    <citation type="submission" date="2013-08" db="EMBL/GenBank/DDBJ databases">
        <authorList>
            <person name="Huang J."/>
            <person name="Wang G."/>
        </authorList>
    </citation>
    <scope>NUCLEOTIDE SEQUENCE [LARGE SCALE GENOMIC DNA]</scope>
    <source>
        <strain evidence="3 4">JSM 076056</strain>
    </source>
</reference>
<dbReference type="SUPFAM" id="SSF158560">
    <property type="entry name" value="BH3980-like"/>
    <property type="match status" value="1"/>
</dbReference>
<name>A0A0A5GLC6_9BACI</name>
<dbReference type="AlphaFoldDB" id="A0A0A5GLC6"/>
<comment type="caution">
    <text evidence="3">The sequence shown here is derived from an EMBL/GenBank/DDBJ whole genome shotgun (WGS) entry which is preliminary data.</text>
</comment>
<keyword evidence="4" id="KW-1185">Reference proteome</keyword>
<accession>A0A0A5GLC6</accession>
<dbReference type="eggNOG" id="COG4858">
    <property type="taxonomic scope" value="Bacteria"/>
</dbReference>
<evidence type="ECO:0000256" key="1">
    <source>
        <dbReference type="SAM" id="Phobius"/>
    </source>
</evidence>
<keyword evidence="1" id="KW-1133">Transmembrane helix</keyword>
<keyword evidence="1" id="KW-0812">Transmembrane</keyword>
<feature type="transmembrane region" description="Helical" evidence="1">
    <location>
        <begin position="176"/>
        <end position="193"/>
    </location>
</feature>
<gene>
    <name evidence="3" type="ORF">N781_15805</name>
</gene>
<keyword evidence="1" id="KW-0472">Membrane</keyword>
<sequence>MTMTLSKESQDFIENLRLYLISSGKNEQDAEEIIEELHDHLHEAEQHGRSVDHIIGQSPKSYMKEIAGEMSLDHKQLAKWFIVIAIGAFSIMLISDAVKGDMSYSILSLVGYPTIMILFLLLTATLFRYLASHKPRKAVEFTLTGLLGFFPVLFFLGILLLEEYVFTDLPMYTLDGTGRVVTGLLCLAILIAFSIQMKTMLLLLVVAFLNIPALITDAFTMGEEAALWVEGLVPMVLFGGYAFFVYLRTVKTSQ</sequence>
<feature type="domain" description="HAAS transmembrane region" evidence="2">
    <location>
        <begin position="96"/>
        <end position="206"/>
    </location>
</feature>
<dbReference type="PANTHER" id="PTHR41307:SF1">
    <property type="entry name" value="MEMBRANE PROTEIN"/>
    <property type="match status" value="1"/>
</dbReference>
<dbReference type="Proteomes" id="UP000030528">
    <property type="component" value="Unassembled WGS sequence"/>
</dbReference>
<dbReference type="STRING" id="1385510.GCA_000425205_01700"/>
<feature type="transmembrane region" description="Helical" evidence="1">
    <location>
        <begin position="143"/>
        <end position="161"/>
    </location>
</feature>
<evidence type="ECO:0000313" key="3">
    <source>
        <dbReference type="EMBL" id="KGX92814.1"/>
    </source>
</evidence>
<dbReference type="Pfam" id="PF08006">
    <property type="entry name" value="HAAS_TM"/>
    <property type="match status" value="1"/>
</dbReference>
<feature type="transmembrane region" description="Helical" evidence="1">
    <location>
        <begin position="110"/>
        <end position="131"/>
    </location>
</feature>
<evidence type="ECO:0000259" key="2">
    <source>
        <dbReference type="Pfam" id="PF08006"/>
    </source>
</evidence>
<dbReference type="InterPro" id="IPR012963">
    <property type="entry name" value="HAAS_TM"/>
</dbReference>
<feature type="transmembrane region" description="Helical" evidence="1">
    <location>
        <begin position="225"/>
        <end position="247"/>
    </location>
</feature>